<comment type="caution">
    <text evidence="2">The sequence shown here is derived from an EMBL/GenBank/DDBJ whole genome shotgun (WGS) entry which is preliminary data.</text>
</comment>
<feature type="region of interest" description="Disordered" evidence="1">
    <location>
        <begin position="1"/>
        <end position="24"/>
    </location>
</feature>
<name>A0A7Y0U2X3_9ACTO</name>
<protein>
    <submittedName>
        <fullName evidence="2">DNA mismatch repair protein MutS</fullName>
    </submittedName>
</protein>
<dbReference type="Proteomes" id="UP000578252">
    <property type="component" value="Unassembled WGS sequence"/>
</dbReference>
<dbReference type="SUPFAM" id="SSF47598">
    <property type="entry name" value="Ribbon-helix-helix"/>
    <property type="match status" value="1"/>
</dbReference>
<dbReference type="InterPro" id="IPR010985">
    <property type="entry name" value="Ribbon_hlx_hlx"/>
</dbReference>
<organism evidence="2 3">
    <name type="scientific">Mobiluncus mulieris</name>
    <dbReference type="NCBI Taxonomy" id="2052"/>
    <lineage>
        <taxon>Bacteria</taxon>
        <taxon>Bacillati</taxon>
        <taxon>Actinomycetota</taxon>
        <taxon>Actinomycetes</taxon>
        <taxon>Actinomycetales</taxon>
        <taxon>Actinomycetaceae</taxon>
        <taxon>Mobiluncus</taxon>
    </lineage>
</organism>
<evidence type="ECO:0000256" key="1">
    <source>
        <dbReference type="SAM" id="MobiDB-lite"/>
    </source>
</evidence>
<reference evidence="2 3" key="1">
    <citation type="submission" date="2020-04" db="EMBL/GenBank/DDBJ databases">
        <title>Antimicrobial susceptibility and clonality of vaginal-derived multi-drug resistant Mobiluncus isolates in China.</title>
        <authorList>
            <person name="Zhang X."/>
        </authorList>
    </citation>
    <scope>NUCLEOTIDE SEQUENCE [LARGE SCALE GENOMIC DNA]</scope>
    <source>
        <strain evidence="2 3">13</strain>
    </source>
</reference>
<feature type="compositionally biased region" description="Polar residues" evidence="1">
    <location>
        <begin position="1"/>
        <end position="10"/>
    </location>
</feature>
<evidence type="ECO:0000313" key="3">
    <source>
        <dbReference type="Proteomes" id="UP000578252"/>
    </source>
</evidence>
<evidence type="ECO:0000313" key="2">
    <source>
        <dbReference type="EMBL" id="NMW65918.1"/>
    </source>
</evidence>
<dbReference type="GO" id="GO:0006355">
    <property type="term" value="P:regulation of DNA-templated transcription"/>
    <property type="evidence" value="ECO:0007669"/>
    <property type="project" value="InterPro"/>
</dbReference>
<dbReference type="AlphaFoldDB" id="A0A7Y0U2X3"/>
<dbReference type="EMBL" id="JABCUR010000012">
    <property type="protein sequence ID" value="NMW65918.1"/>
    <property type="molecule type" value="Genomic_DNA"/>
</dbReference>
<sequence>MNSSPTATQSTHVTTVTHLARRQGSTTIKVPVELRDRLKQDAAAHGQTLAGRIDSLLRESARYSRMADLRRAIDATPPQVMADYARERDEWLDANLG</sequence>
<gene>
    <name evidence="2" type="ORF">HHJ78_10475</name>
</gene>
<accession>A0A7Y0U2X3</accession>
<dbReference type="RefSeq" id="WP_155815219.1">
    <property type="nucleotide sequence ID" value="NZ_JABCUR010000012.1"/>
</dbReference>
<proteinExistence type="predicted"/>